<evidence type="ECO:0000313" key="3">
    <source>
        <dbReference type="Proteomes" id="UP000028712"/>
    </source>
</evidence>
<reference evidence="2 4" key="2">
    <citation type="submission" date="2016-11" db="EMBL/GenBank/DDBJ databases">
        <title>Whole genomes of Flavobacteriaceae.</title>
        <authorList>
            <person name="Stine C."/>
            <person name="Li C."/>
            <person name="Tadesse D."/>
        </authorList>
    </citation>
    <scope>NUCLEOTIDE SEQUENCE [LARGE SCALE GENOMIC DNA]</scope>
    <source>
        <strain evidence="2 4">ATCC 29551</strain>
    </source>
</reference>
<organism evidence="1 3">
    <name type="scientific">Flavobacterium hydatis</name>
    <name type="common">Cytophaga aquatilis</name>
    <dbReference type="NCBI Taxonomy" id="991"/>
    <lineage>
        <taxon>Bacteria</taxon>
        <taxon>Pseudomonadati</taxon>
        <taxon>Bacteroidota</taxon>
        <taxon>Flavobacteriia</taxon>
        <taxon>Flavobacteriales</taxon>
        <taxon>Flavobacteriaceae</taxon>
        <taxon>Flavobacterium</taxon>
    </lineage>
</organism>
<dbReference type="AlphaFoldDB" id="A0A086A007"/>
<protein>
    <submittedName>
        <fullName evidence="1">Uncharacterized protein</fullName>
    </submittedName>
</protein>
<name>A0A086A007_FLAHY</name>
<dbReference type="eggNOG" id="ENOG5030YQ1">
    <property type="taxonomic scope" value="Bacteria"/>
</dbReference>
<proteinExistence type="predicted"/>
<keyword evidence="4" id="KW-1185">Reference proteome</keyword>
<dbReference type="EMBL" id="JPRM01000042">
    <property type="protein sequence ID" value="KFF10021.1"/>
    <property type="molecule type" value="Genomic_DNA"/>
</dbReference>
<dbReference type="EMBL" id="MUGY01000015">
    <property type="protein sequence ID" value="OXA93345.1"/>
    <property type="molecule type" value="Genomic_DNA"/>
</dbReference>
<evidence type="ECO:0000313" key="1">
    <source>
        <dbReference type="EMBL" id="KFF10021.1"/>
    </source>
</evidence>
<evidence type="ECO:0000313" key="2">
    <source>
        <dbReference type="EMBL" id="OXA93345.1"/>
    </source>
</evidence>
<sequence>MKNIKFISVIFLFLLSLSGSTEFYKYSSELSNFNAQEHILDTVSSTLSMSNDLDVHFIIKKIKNRVANSESSALAKNYYTQLVHFKVLKDNVIYSILSIYENQSHTHLHLYQLF</sequence>
<dbReference type="OrthoDB" id="1374698at2"/>
<dbReference type="Proteomes" id="UP000198424">
    <property type="component" value="Unassembled WGS sequence"/>
</dbReference>
<reference evidence="1 3" key="1">
    <citation type="submission" date="2014-07" db="EMBL/GenBank/DDBJ databases">
        <title>Genome of Flavobacterium hydatis DSM 2063.</title>
        <authorList>
            <person name="Pipes S.E."/>
            <person name="Stropko S.J."/>
            <person name="Newman J.D."/>
        </authorList>
    </citation>
    <scope>NUCLEOTIDE SEQUENCE [LARGE SCALE GENOMIC DNA]</scope>
    <source>
        <strain evidence="1 3">DSM 2063</strain>
    </source>
</reference>
<dbReference type="Proteomes" id="UP000028712">
    <property type="component" value="Unassembled WGS sequence"/>
</dbReference>
<gene>
    <name evidence="2" type="ORF">B0A62_13965</name>
    <name evidence="1" type="ORF">IW20_21310</name>
</gene>
<comment type="caution">
    <text evidence="1">The sequence shown here is derived from an EMBL/GenBank/DDBJ whole genome shotgun (WGS) entry which is preliminary data.</text>
</comment>
<evidence type="ECO:0000313" key="4">
    <source>
        <dbReference type="Proteomes" id="UP000198424"/>
    </source>
</evidence>
<accession>A0A086A007</accession>